<name>A0ACC0HGA9_9ERIC</name>
<evidence type="ECO:0000313" key="1">
    <source>
        <dbReference type="EMBL" id="KAI8011076.1"/>
    </source>
</evidence>
<accession>A0ACC0HGA9</accession>
<dbReference type="EMBL" id="CM045762">
    <property type="protein sequence ID" value="KAI8011076.1"/>
    <property type="molecule type" value="Genomic_DNA"/>
</dbReference>
<gene>
    <name evidence="1" type="ORF">LOK49_LG06G01955</name>
</gene>
<sequence>MHIDDDLFVVEAGRYLDARASASGKRVQFHVGNEMHQNNPELCYFLFREDKLVERAKSLKVNVGTEQDADLGPVISKQAKEHVCRLIQNGIDSGARLALDGRNIVASVCIFLVLSFLFLMIADLHM</sequence>
<evidence type="ECO:0000313" key="2">
    <source>
        <dbReference type="Proteomes" id="UP001060215"/>
    </source>
</evidence>
<comment type="caution">
    <text evidence="1">The sequence shown here is derived from an EMBL/GenBank/DDBJ whole genome shotgun (WGS) entry which is preliminary data.</text>
</comment>
<proteinExistence type="predicted"/>
<keyword evidence="2" id="KW-1185">Reference proteome</keyword>
<protein>
    <submittedName>
        <fullName evidence="1">Uncharacterized protein</fullName>
    </submittedName>
</protein>
<reference evidence="1 2" key="1">
    <citation type="journal article" date="2022" name="Plant J.">
        <title>Chromosome-level genome of Camellia lanceoleosa provides a valuable resource for understanding genome evolution and self-incompatibility.</title>
        <authorList>
            <person name="Gong W."/>
            <person name="Xiao S."/>
            <person name="Wang L."/>
            <person name="Liao Z."/>
            <person name="Chang Y."/>
            <person name="Mo W."/>
            <person name="Hu G."/>
            <person name="Li W."/>
            <person name="Zhao G."/>
            <person name="Zhu H."/>
            <person name="Hu X."/>
            <person name="Ji K."/>
            <person name="Xiang X."/>
            <person name="Song Q."/>
            <person name="Yuan D."/>
            <person name="Jin S."/>
            <person name="Zhang L."/>
        </authorList>
    </citation>
    <scope>NUCLEOTIDE SEQUENCE [LARGE SCALE GENOMIC DNA]</scope>
    <source>
        <strain evidence="1">SQ_2022a</strain>
    </source>
</reference>
<organism evidence="1 2">
    <name type="scientific">Camellia lanceoleosa</name>
    <dbReference type="NCBI Taxonomy" id="1840588"/>
    <lineage>
        <taxon>Eukaryota</taxon>
        <taxon>Viridiplantae</taxon>
        <taxon>Streptophyta</taxon>
        <taxon>Embryophyta</taxon>
        <taxon>Tracheophyta</taxon>
        <taxon>Spermatophyta</taxon>
        <taxon>Magnoliopsida</taxon>
        <taxon>eudicotyledons</taxon>
        <taxon>Gunneridae</taxon>
        <taxon>Pentapetalae</taxon>
        <taxon>asterids</taxon>
        <taxon>Ericales</taxon>
        <taxon>Theaceae</taxon>
        <taxon>Camellia</taxon>
    </lineage>
</organism>
<dbReference type="Proteomes" id="UP001060215">
    <property type="component" value="Chromosome 5"/>
</dbReference>